<gene>
    <name evidence="2" type="ORF">A1O9_01259</name>
</gene>
<name>A0A072PU95_9EURO</name>
<dbReference type="GeneID" id="25276206"/>
<reference evidence="2 3" key="1">
    <citation type="submission" date="2013-03" db="EMBL/GenBank/DDBJ databases">
        <title>The Genome Sequence of Exophiala aquamarina CBS 119918.</title>
        <authorList>
            <consortium name="The Broad Institute Genomics Platform"/>
            <person name="Cuomo C."/>
            <person name="de Hoog S."/>
            <person name="Gorbushina A."/>
            <person name="Walker B."/>
            <person name="Young S.K."/>
            <person name="Zeng Q."/>
            <person name="Gargeya S."/>
            <person name="Fitzgerald M."/>
            <person name="Haas B."/>
            <person name="Abouelleil A."/>
            <person name="Allen A.W."/>
            <person name="Alvarado L."/>
            <person name="Arachchi H.M."/>
            <person name="Berlin A.M."/>
            <person name="Chapman S.B."/>
            <person name="Gainer-Dewar J."/>
            <person name="Goldberg J."/>
            <person name="Griggs A."/>
            <person name="Gujja S."/>
            <person name="Hansen M."/>
            <person name="Howarth C."/>
            <person name="Imamovic A."/>
            <person name="Ireland A."/>
            <person name="Larimer J."/>
            <person name="McCowan C."/>
            <person name="Murphy C."/>
            <person name="Pearson M."/>
            <person name="Poon T.W."/>
            <person name="Priest M."/>
            <person name="Roberts A."/>
            <person name="Saif S."/>
            <person name="Shea T."/>
            <person name="Sisk P."/>
            <person name="Sykes S."/>
            <person name="Wortman J."/>
            <person name="Nusbaum C."/>
            <person name="Birren B."/>
        </authorList>
    </citation>
    <scope>NUCLEOTIDE SEQUENCE [LARGE SCALE GENOMIC DNA]</scope>
    <source>
        <strain evidence="2 3">CBS 119918</strain>
    </source>
</reference>
<dbReference type="OrthoDB" id="4148961at2759"/>
<evidence type="ECO:0000313" key="2">
    <source>
        <dbReference type="EMBL" id="KEF63282.1"/>
    </source>
</evidence>
<dbReference type="EMBL" id="AMGV01000001">
    <property type="protein sequence ID" value="KEF63282.1"/>
    <property type="molecule type" value="Genomic_DNA"/>
</dbReference>
<dbReference type="HOGENOM" id="CLU_081619_0_0_1"/>
<dbReference type="VEuPathDB" id="FungiDB:A1O9_01259"/>
<protein>
    <submittedName>
        <fullName evidence="2">Uncharacterized protein</fullName>
    </submittedName>
</protein>
<sequence>MKGYSPPDALFLEPPHLHDPTDVSHVAALPDSMLSQLPESVQDALWTLQESTSIVYASYERLQELLDQRFDRLVPLPMGAGTSSRGYSEGAFFNYANHFSAERRYLLEDALPDWKHKASRAGLSRFNELILTFRGKTMTVAEWFTQLHAAVTLWCHEARHVELPDFDSTILEYESQSSTPSSEHSESDLEDLMGGHPVRTGRKPVIVTEGFSFEVSKALEAL</sequence>
<evidence type="ECO:0000256" key="1">
    <source>
        <dbReference type="SAM" id="MobiDB-lite"/>
    </source>
</evidence>
<keyword evidence="3" id="KW-1185">Reference proteome</keyword>
<accession>A0A072PU95</accession>
<dbReference type="Proteomes" id="UP000027920">
    <property type="component" value="Unassembled WGS sequence"/>
</dbReference>
<dbReference type="RefSeq" id="XP_013265872.1">
    <property type="nucleotide sequence ID" value="XM_013410418.1"/>
</dbReference>
<proteinExistence type="predicted"/>
<comment type="caution">
    <text evidence="2">The sequence shown here is derived from an EMBL/GenBank/DDBJ whole genome shotgun (WGS) entry which is preliminary data.</text>
</comment>
<organism evidence="2 3">
    <name type="scientific">Exophiala aquamarina CBS 119918</name>
    <dbReference type="NCBI Taxonomy" id="1182545"/>
    <lineage>
        <taxon>Eukaryota</taxon>
        <taxon>Fungi</taxon>
        <taxon>Dikarya</taxon>
        <taxon>Ascomycota</taxon>
        <taxon>Pezizomycotina</taxon>
        <taxon>Eurotiomycetes</taxon>
        <taxon>Chaetothyriomycetidae</taxon>
        <taxon>Chaetothyriales</taxon>
        <taxon>Herpotrichiellaceae</taxon>
        <taxon>Exophiala</taxon>
    </lineage>
</organism>
<feature type="region of interest" description="Disordered" evidence="1">
    <location>
        <begin position="174"/>
        <end position="197"/>
    </location>
</feature>
<evidence type="ECO:0000313" key="3">
    <source>
        <dbReference type="Proteomes" id="UP000027920"/>
    </source>
</evidence>
<dbReference type="AlphaFoldDB" id="A0A072PU95"/>